<feature type="domain" description="PPIase FKBP-type" evidence="9">
    <location>
        <begin position="76"/>
        <end position="163"/>
    </location>
</feature>
<dbReference type="EMBL" id="JAATEN010000008">
    <property type="protein sequence ID" value="NJQ01411.1"/>
    <property type="molecule type" value="Genomic_DNA"/>
</dbReference>
<dbReference type="Proteomes" id="UP000695264">
    <property type="component" value="Unassembled WGS sequence"/>
</dbReference>
<evidence type="ECO:0000256" key="5">
    <source>
        <dbReference type="PROSITE-ProRule" id="PRU00277"/>
    </source>
</evidence>
<dbReference type="InterPro" id="IPR001179">
    <property type="entry name" value="PPIase_FKBP_dom"/>
</dbReference>
<comment type="catalytic activity">
    <reaction evidence="1 5 6">
        <text>[protein]-peptidylproline (omega=180) = [protein]-peptidylproline (omega=0)</text>
        <dbReference type="Rhea" id="RHEA:16237"/>
        <dbReference type="Rhea" id="RHEA-COMP:10747"/>
        <dbReference type="Rhea" id="RHEA-COMP:10748"/>
        <dbReference type="ChEBI" id="CHEBI:83833"/>
        <dbReference type="ChEBI" id="CHEBI:83834"/>
        <dbReference type="EC" id="5.2.1.8"/>
    </reaction>
</comment>
<name>A0ABX1BUL2_9ACTN</name>
<reference evidence="10 11" key="1">
    <citation type="submission" date="2020-03" db="EMBL/GenBank/DDBJ databases">
        <title>WGS of actinomycetes isolated from Thailand.</title>
        <authorList>
            <person name="Thawai C."/>
        </authorList>
    </citation>
    <scope>NUCLEOTIDE SEQUENCE [LARGE SCALE GENOMIC DNA]</scope>
    <source>
        <strain evidence="10 11">PLAI 1-29</strain>
    </source>
</reference>
<dbReference type="PROSITE" id="PS51257">
    <property type="entry name" value="PROKAR_LIPOPROTEIN"/>
    <property type="match status" value="1"/>
</dbReference>
<comment type="caution">
    <text evidence="10">The sequence shown here is derived from an EMBL/GenBank/DDBJ whole genome shotgun (WGS) entry which is preliminary data.</text>
</comment>
<evidence type="ECO:0000256" key="4">
    <source>
        <dbReference type="ARBA" id="ARBA00023235"/>
    </source>
</evidence>
<keyword evidence="3 5" id="KW-0697">Rotamase</keyword>
<gene>
    <name evidence="10" type="ORF">HCK00_12955</name>
</gene>
<feature type="region of interest" description="Disordered" evidence="7">
    <location>
        <begin position="23"/>
        <end position="56"/>
    </location>
</feature>
<dbReference type="InterPro" id="IPR046357">
    <property type="entry name" value="PPIase_dom_sf"/>
</dbReference>
<organism evidence="10 11">
    <name type="scientific">Streptomyces zingiberis</name>
    <dbReference type="NCBI Taxonomy" id="2053010"/>
    <lineage>
        <taxon>Bacteria</taxon>
        <taxon>Bacillati</taxon>
        <taxon>Actinomycetota</taxon>
        <taxon>Actinomycetes</taxon>
        <taxon>Kitasatosporales</taxon>
        <taxon>Streptomycetaceae</taxon>
        <taxon>Streptomyces</taxon>
    </lineage>
</organism>
<keyword evidence="11" id="KW-1185">Reference proteome</keyword>
<dbReference type="RefSeq" id="WP_168102013.1">
    <property type="nucleotide sequence ID" value="NZ_JAATEN010000008.1"/>
</dbReference>
<feature type="signal peptide" evidence="8">
    <location>
        <begin position="1"/>
        <end position="21"/>
    </location>
</feature>
<evidence type="ECO:0000256" key="6">
    <source>
        <dbReference type="RuleBase" id="RU003915"/>
    </source>
</evidence>
<dbReference type="SUPFAM" id="SSF54534">
    <property type="entry name" value="FKBP-like"/>
    <property type="match status" value="2"/>
</dbReference>
<accession>A0ABX1BUL2</accession>
<evidence type="ECO:0000256" key="1">
    <source>
        <dbReference type="ARBA" id="ARBA00000971"/>
    </source>
</evidence>
<dbReference type="EC" id="5.2.1.8" evidence="6"/>
<dbReference type="PANTHER" id="PTHR43811:SF19">
    <property type="entry name" value="39 KDA FK506-BINDING NUCLEAR PROTEIN"/>
    <property type="match status" value="1"/>
</dbReference>
<feature type="region of interest" description="Disordered" evidence="7">
    <location>
        <begin position="181"/>
        <end position="200"/>
    </location>
</feature>
<evidence type="ECO:0000256" key="8">
    <source>
        <dbReference type="SAM" id="SignalP"/>
    </source>
</evidence>
<evidence type="ECO:0000313" key="11">
    <source>
        <dbReference type="Proteomes" id="UP000695264"/>
    </source>
</evidence>
<evidence type="ECO:0000256" key="2">
    <source>
        <dbReference type="ARBA" id="ARBA00006577"/>
    </source>
</evidence>
<dbReference type="Gene3D" id="3.10.50.40">
    <property type="match status" value="2"/>
</dbReference>
<proteinExistence type="inferred from homology"/>
<feature type="compositionally biased region" description="Basic and acidic residues" evidence="7">
    <location>
        <begin position="43"/>
        <end position="56"/>
    </location>
</feature>
<dbReference type="Pfam" id="PF00254">
    <property type="entry name" value="FKBP_C"/>
    <property type="match status" value="2"/>
</dbReference>
<evidence type="ECO:0000256" key="7">
    <source>
        <dbReference type="SAM" id="MobiDB-lite"/>
    </source>
</evidence>
<feature type="chain" id="PRO_5046678639" description="Peptidyl-prolyl cis-trans isomerase" evidence="8">
    <location>
        <begin position="22"/>
        <end position="303"/>
    </location>
</feature>
<keyword evidence="4 5" id="KW-0413">Isomerase</keyword>
<dbReference type="PANTHER" id="PTHR43811">
    <property type="entry name" value="FKBP-TYPE PEPTIDYL-PROLYL CIS-TRANS ISOMERASE FKPA"/>
    <property type="match status" value="1"/>
</dbReference>
<sequence>MRRIAALLAVPLLLVSAAACGGGDDADTSNGKSGSVPAVTGGEGEKPKVAKGEGDPPKELKVKVLKEGDGAVLKKGEALNAHYLGQTWEGKVFDNSYDRGEAATFQIGAGKVIKGWDEGLVGQKLGSRVELVIPPDKGYGEQKQEKIPANSTLVFVVDLKKVMPTEPKGEEVPQNDAALPKVSTKTDGTVPKVTVPEDGKAPGEVTAKTIIQGSGKEVGAKDTLSVHYGLTLWKGGEPGGDTWAQGTPQDVPIAQMPGWSEGLKGQKAGSRVMLIVPQDELTKEQRKQIKSDLVFVVDILDVK</sequence>
<evidence type="ECO:0000259" key="9">
    <source>
        <dbReference type="PROSITE" id="PS50059"/>
    </source>
</evidence>
<protein>
    <recommendedName>
        <fullName evidence="6">Peptidyl-prolyl cis-trans isomerase</fullName>
        <ecNumber evidence="6">5.2.1.8</ecNumber>
    </recommendedName>
</protein>
<feature type="domain" description="PPIase FKBP-type" evidence="9">
    <location>
        <begin position="221"/>
        <end position="303"/>
    </location>
</feature>
<keyword evidence="8" id="KW-0732">Signal</keyword>
<dbReference type="PROSITE" id="PS50059">
    <property type="entry name" value="FKBP_PPIASE"/>
    <property type="match status" value="2"/>
</dbReference>
<evidence type="ECO:0000256" key="3">
    <source>
        <dbReference type="ARBA" id="ARBA00023110"/>
    </source>
</evidence>
<comment type="similarity">
    <text evidence="2 6">Belongs to the FKBP-type PPIase family.</text>
</comment>
<evidence type="ECO:0000313" key="10">
    <source>
        <dbReference type="EMBL" id="NJQ01411.1"/>
    </source>
</evidence>